<dbReference type="CDD" id="cd01948">
    <property type="entry name" value="EAL"/>
    <property type="match status" value="1"/>
</dbReference>
<dbReference type="SUPFAM" id="SSF55073">
    <property type="entry name" value="Nucleotide cyclase"/>
    <property type="match status" value="1"/>
</dbReference>
<dbReference type="SUPFAM" id="SSF55781">
    <property type="entry name" value="GAF domain-like"/>
    <property type="match status" value="1"/>
</dbReference>
<dbReference type="InterPro" id="IPR029787">
    <property type="entry name" value="Nucleotide_cyclase"/>
</dbReference>
<dbReference type="Proteomes" id="UP000638188">
    <property type="component" value="Unassembled WGS sequence"/>
</dbReference>
<dbReference type="SMART" id="SM00267">
    <property type="entry name" value="GGDEF"/>
    <property type="match status" value="1"/>
</dbReference>
<feature type="domain" description="EAL" evidence="1">
    <location>
        <begin position="336"/>
        <end position="590"/>
    </location>
</feature>
<comment type="caution">
    <text evidence="2">The sequence shown here is derived from an EMBL/GenBank/DDBJ whole genome shotgun (WGS) entry which is preliminary data.</text>
</comment>
<accession>A0ABQ1P346</accession>
<dbReference type="Gene3D" id="3.30.450.40">
    <property type="match status" value="1"/>
</dbReference>
<dbReference type="EMBL" id="BMFF01000001">
    <property type="protein sequence ID" value="GGC89398.1"/>
    <property type="molecule type" value="Genomic_DNA"/>
</dbReference>
<evidence type="ECO:0000259" key="1">
    <source>
        <dbReference type="PROSITE" id="PS50883"/>
    </source>
</evidence>
<dbReference type="InterPro" id="IPR000160">
    <property type="entry name" value="GGDEF_dom"/>
</dbReference>
<proteinExistence type="predicted"/>
<dbReference type="Pfam" id="PF00563">
    <property type="entry name" value="EAL"/>
    <property type="match status" value="1"/>
</dbReference>
<protein>
    <submittedName>
        <fullName evidence="2">Sensor domain-containing phosphodiesterase</fullName>
    </submittedName>
</protein>
<evidence type="ECO:0000313" key="3">
    <source>
        <dbReference type="Proteomes" id="UP000638188"/>
    </source>
</evidence>
<dbReference type="InterPro" id="IPR035919">
    <property type="entry name" value="EAL_sf"/>
</dbReference>
<name>A0ABQ1P346_9GAMM</name>
<dbReference type="InterPro" id="IPR043128">
    <property type="entry name" value="Rev_trsase/Diguanyl_cyclase"/>
</dbReference>
<dbReference type="RefSeq" id="WP_150277272.1">
    <property type="nucleotide sequence ID" value="NZ_BMFF01000001.1"/>
</dbReference>
<gene>
    <name evidence="2" type="ORF">GCM10007418_06390</name>
</gene>
<dbReference type="PANTHER" id="PTHR33121">
    <property type="entry name" value="CYCLIC DI-GMP PHOSPHODIESTERASE PDEF"/>
    <property type="match status" value="1"/>
</dbReference>
<dbReference type="SUPFAM" id="SSF141868">
    <property type="entry name" value="EAL domain-like"/>
    <property type="match status" value="1"/>
</dbReference>
<sequence length="591" mass="65338">MTQRPPVPGNEPQRLLRISELSLLESSLDPVFERVVELAAAAFQVPIALISTVEEKRQFFRASVGLDVREMPRLDSFCAYTILADEPFQISDALSDSRFANNPIVTGEPNVRFYAGVPLTTTDGLGLGSVCIIDTKPRPALDDRELAMLKHLAGLVMQRILTLRDAAIVDQQTGLFNRVMLEQRIRSTVFGGEGCTVAAVDVIPPLFLNDIVKALGYRFSDELILTIKERLQAQLPQGCTLYKISPTRFAFLLDEVQAQAGPSLYQSILDDLAKPVISKGIPIQMQAGIGVLPIDRDQAADQDWLRLVISSADDARDRQIGWQWYDKRLDDAQQRAFMLLSAMTAALQSDDQLYLVYQPRIDLNSGRCESVEALLRWTHPVFGPIGPAEFIPLAEKTALIGPISLKVMHAAVAQAAVWQSQGISLKVGINISATDLESSAFTDELAALIDQKGLNPSSLELEFTETALINKPQAVREQLDRISELGIKIAIDDFGSGYSNWTYLRDLPATTVKIDQTFMHNLHTNEKNIPLVQAVIELASRLGYRVVAEGIEDAATLELLQSWGCHEGQGYHIARPMLPGMLRDWLAVRPS</sequence>
<dbReference type="Gene3D" id="3.30.70.270">
    <property type="match status" value="1"/>
</dbReference>
<dbReference type="SMART" id="SM00052">
    <property type="entry name" value="EAL"/>
    <property type="match status" value="1"/>
</dbReference>
<dbReference type="InterPro" id="IPR029016">
    <property type="entry name" value="GAF-like_dom_sf"/>
</dbReference>
<dbReference type="Gene3D" id="3.20.20.450">
    <property type="entry name" value="EAL domain"/>
    <property type="match status" value="1"/>
</dbReference>
<dbReference type="Pfam" id="PF00990">
    <property type="entry name" value="GGDEF"/>
    <property type="match status" value="1"/>
</dbReference>
<dbReference type="Pfam" id="PF01590">
    <property type="entry name" value="GAF"/>
    <property type="match status" value="1"/>
</dbReference>
<evidence type="ECO:0000313" key="2">
    <source>
        <dbReference type="EMBL" id="GGC89398.1"/>
    </source>
</evidence>
<dbReference type="InterPro" id="IPR003018">
    <property type="entry name" value="GAF"/>
</dbReference>
<dbReference type="InterPro" id="IPR050706">
    <property type="entry name" value="Cyclic-di-GMP_PDE-like"/>
</dbReference>
<dbReference type="PANTHER" id="PTHR33121:SF19">
    <property type="entry name" value="CYCLIC DI-GMP PHOSPHODIESTERASE PA2567"/>
    <property type="match status" value="1"/>
</dbReference>
<keyword evidence="3" id="KW-1185">Reference proteome</keyword>
<dbReference type="PROSITE" id="PS50883">
    <property type="entry name" value="EAL"/>
    <property type="match status" value="1"/>
</dbReference>
<organism evidence="2 3">
    <name type="scientific">Halopseudomonas salina</name>
    <dbReference type="NCBI Taxonomy" id="1323744"/>
    <lineage>
        <taxon>Bacteria</taxon>
        <taxon>Pseudomonadati</taxon>
        <taxon>Pseudomonadota</taxon>
        <taxon>Gammaproteobacteria</taxon>
        <taxon>Pseudomonadales</taxon>
        <taxon>Pseudomonadaceae</taxon>
        <taxon>Halopseudomonas</taxon>
    </lineage>
</organism>
<reference evidence="3" key="1">
    <citation type="journal article" date="2019" name="Int. J. Syst. Evol. Microbiol.">
        <title>The Global Catalogue of Microorganisms (GCM) 10K type strain sequencing project: providing services to taxonomists for standard genome sequencing and annotation.</title>
        <authorList>
            <consortium name="The Broad Institute Genomics Platform"/>
            <consortium name="The Broad Institute Genome Sequencing Center for Infectious Disease"/>
            <person name="Wu L."/>
            <person name="Ma J."/>
        </authorList>
    </citation>
    <scope>NUCLEOTIDE SEQUENCE [LARGE SCALE GENOMIC DNA]</scope>
    <source>
        <strain evidence="3">CGMCC 1.12482</strain>
    </source>
</reference>
<dbReference type="InterPro" id="IPR001633">
    <property type="entry name" value="EAL_dom"/>
</dbReference>